<evidence type="ECO:0000313" key="4">
    <source>
        <dbReference type="Proteomes" id="UP001219518"/>
    </source>
</evidence>
<keyword evidence="3" id="KW-0808">Transferase</keyword>
<reference evidence="3" key="1">
    <citation type="submission" date="2021-07" db="EMBL/GenBank/DDBJ databases">
        <authorList>
            <person name="Catto M.A."/>
            <person name="Jacobson A."/>
            <person name="Kennedy G."/>
            <person name="Labadie P."/>
            <person name="Hunt B.G."/>
            <person name="Srinivasan R."/>
        </authorList>
    </citation>
    <scope>NUCLEOTIDE SEQUENCE</scope>
    <source>
        <strain evidence="3">PL_HMW_Pooled</strain>
        <tissue evidence="3">Head</tissue>
    </source>
</reference>
<feature type="non-terminal residue" evidence="3">
    <location>
        <position position="1"/>
    </location>
</feature>
<dbReference type="GO" id="GO:0016301">
    <property type="term" value="F:kinase activity"/>
    <property type="evidence" value="ECO:0007669"/>
    <property type="project" value="UniProtKB-KW"/>
</dbReference>
<feature type="region of interest" description="Disordered" evidence="1">
    <location>
        <begin position="1"/>
        <end position="54"/>
    </location>
</feature>
<keyword evidence="2" id="KW-0472">Membrane</keyword>
<sequence length="170" mass="18396">GLARRNFGGGWAGRASPSLSPRRSRGSRGAQGARDMASPRSATGPPPEPPPCTPSCPTTCQILIDLLTEKMMNRSSPCPVDKLTHFCKALLEDSKLETRGEHVHGVQSPGITRDTGRGELGGGRQQTLDEFQIIKAVVLGLVTFIILLSICKMVFQLFVRYSAKADDRVH</sequence>
<evidence type="ECO:0000256" key="2">
    <source>
        <dbReference type="SAM" id="Phobius"/>
    </source>
</evidence>
<feature type="compositionally biased region" description="Pro residues" evidence="1">
    <location>
        <begin position="44"/>
        <end position="54"/>
    </location>
</feature>
<proteinExistence type="predicted"/>
<organism evidence="3 4">
    <name type="scientific">Frankliniella fusca</name>
    <dbReference type="NCBI Taxonomy" id="407009"/>
    <lineage>
        <taxon>Eukaryota</taxon>
        <taxon>Metazoa</taxon>
        <taxon>Ecdysozoa</taxon>
        <taxon>Arthropoda</taxon>
        <taxon>Hexapoda</taxon>
        <taxon>Insecta</taxon>
        <taxon>Pterygota</taxon>
        <taxon>Neoptera</taxon>
        <taxon>Paraneoptera</taxon>
        <taxon>Thysanoptera</taxon>
        <taxon>Terebrantia</taxon>
        <taxon>Thripoidea</taxon>
        <taxon>Thripidae</taxon>
        <taxon>Frankliniella</taxon>
    </lineage>
</organism>
<protein>
    <submittedName>
        <fullName evidence="3">Citron Rho-interacting kinase</fullName>
    </submittedName>
</protein>
<keyword evidence="3" id="KW-0418">Kinase</keyword>
<dbReference type="EMBL" id="JAHWGI010001209">
    <property type="protein sequence ID" value="KAK3925031.1"/>
    <property type="molecule type" value="Genomic_DNA"/>
</dbReference>
<keyword evidence="4" id="KW-1185">Reference proteome</keyword>
<dbReference type="Proteomes" id="UP001219518">
    <property type="component" value="Unassembled WGS sequence"/>
</dbReference>
<evidence type="ECO:0000256" key="1">
    <source>
        <dbReference type="SAM" id="MobiDB-lite"/>
    </source>
</evidence>
<name>A0AAE1HPA4_9NEOP</name>
<gene>
    <name evidence="3" type="ORF">KUF71_013304</name>
</gene>
<accession>A0AAE1HPA4</accession>
<keyword evidence="2" id="KW-1133">Transmembrane helix</keyword>
<dbReference type="AlphaFoldDB" id="A0AAE1HPA4"/>
<keyword evidence="2" id="KW-0812">Transmembrane</keyword>
<feature type="compositionally biased region" description="Low complexity" evidence="1">
    <location>
        <begin position="13"/>
        <end position="34"/>
    </location>
</feature>
<feature type="transmembrane region" description="Helical" evidence="2">
    <location>
        <begin position="133"/>
        <end position="155"/>
    </location>
</feature>
<evidence type="ECO:0000313" key="3">
    <source>
        <dbReference type="EMBL" id="KAK3925031.1"/>
    </source>
</evidence>
<reference evidence="3" key="2">
    <citation type="journal article" date="2023" name="BMC Genomics">
        <title>Pest status, molecular evolution, and epigenetic factors derived from the genome assembly of Frankliniella fusca, a thysanopteran phytovirus vector.</title>
        <authorList>
            <person name="Catto M.A."/>
            <person name="Labadie P.E."/>
            <person name="Jacobson A.L."/>
            <person name="Kennedy G.G."/>
            <person name="Srinivasan R."/>
            <person name="Hunt B.G."/>
        </authorList>
    </citation>
    <scope>NUCLEOTIDE SEQUENCE</scope>
    <source>
        <strain evidence="3">PL_HMW_Pooled</strain>
    </source>
</reference>
<comment type="caution">
    <text evidence="3">The sequence shown here is derived from an EMBL/GenBank/DDBJ whole genome shotgun (WGS) entry which is preliminary data.</text>
</comment>